<feature type="domain" description="Phospholipase A2-like central" evidence="9">
    <location>
        <begin position="39"/>
        <end position="159"/>
    </location>
</feature>
<evidence type="ECO:0000313" key="10">
    <source>
        <dbReference type="EMBL" id="CAH1273044.1"/>
    </source>
</evidence>
<dbReference type="SMART" id="SM00085">
    <property type="entry name" value="PA2c"/>
    <property type="match status" value="1"/>
</dbReference>
<dbReference type="OrthoDB" id="5841574at2759"/>
<feature type="disulfide bond" evidence="7">
    <location>
        <begin position="116"/>
        <end position="135"/>
    </location>
</feature>
<feature type="binding site" evidence="6">
    <location>
        <position position="85"/>
    </location>
    <ligand>
        <name>Ca(2+)</name>
        <dbReference type="ChEBI" id="CHEBI:29108"/>
    </ligand>
</feature>
<dbReference type="InterPro" id="IPR001211">
    <property type="entry name" value="PLA2"/>
</dbReference>
<evidence type="ECO:0000256" key="4">
    <source>
        <dbReference type="ARBA" id="ARBA00023157"/>
    </source>
</evidence>
<dbReference type="InterPro" id="IPR016090">
    <property type="entry name" value="PLA2-like_dom"/>
</dbReference>
<feature type="disulfide bond" evidence="7">
    <location>
        <begin position="80"/>
        <end position="144"/>
    </location>
</feature>
<dbReference type="GO" id="GO:0005509">
    <property type="term" value="F:calcium ion binding"/>
    <property type="evidence" value="ECO:0007669"/>
    <property type="project" value="InterPro"/>
</dbReference>
<keyword evidence="8" id="KW-0443">Lipid metabolism</keyword>
<keyword evidence="6 8" id="KW-0106">Calcium</keyword>
<feature type="active site" evidence="5">
    <location>
        <position position="138"/>
    </location>
</feature>
<dbReference type="PROSITE" id="PS00118">
    <property type="entry name" value="PA2_HIS"/>
    <property type="match status" value="1"/>
</dbReference>
<evidence type="ECO:0000256" key="7">
    <source>
        <dbReference type="PIRSR" id="PIRSR601211-3"/>
    </source>
</evidence>
<dbReference type="Proteomes" id="UP000838412">
    <property type="component" value="Chromosome 9"/>
</dbReference>
<name>A0A8K0AFN7_BRALA</name>
<evidence type="ECO:0000256" key="3">
    <source>
        <dbReference type="ARBA" id="ARBA00022525"/>
    </source>
</evidence>
<accession>A0A8K0AFN7</accession>
<dbReference type="GO" id="GO:0016042">
    <property type="term" value="P:lipid catabolic process"/>
    <property type="evidence" value="ECO:0007669"/>
    <property type="project" value="InterPro"/>
</dbReference>
<feature type="signal peptide" evidence="8">
    <location>
        <begin position="1"/>
        <end position="29"/>
    </location>
</feature>
<dbReference type="Gene3D" id="1.20.90.10">
    <property type="entry name" value="Phospholipase A2 domain"/>
    <property type="match status" value="1"/>
</dbReference>
<keyword evidence="3 8" id="KW-0964">Secreted</keyword>
<dbReference type="GO" id="GO:0006644">
    <property type="term" value="P:phospholipid metabolic process"/>
    <property type="evidence" value="ECO:0007669"/>
    <property type="project" value="InterPro"/>
</dbReference>
<feature type="disulfide bond" evidence="7">
    <location>
        <begin position="65"/>
        <end position="81"/>
    </location>
</feature>
<keyword evidence="8" id="KW-0732">Signal</keyword>
<dbReference type="PRINTS" id="PR00389">
    <property type="entry name" value="PHPHLIPASEA2"/>
</dbReference>
<evidence type="ECO:0000256" key="2">
    <source>
        <dbReference type="ARBA" id="ARBA00007892"/>
    </source>
</evidence>
<dbReference type="InterPro" id="IPR036444">
    <property type="entry name" value="PLipase_A2_dom_sf"/>
</dbReference>
<evidence type="ECO:0000256" key="6">
    <source>
        <dbReference type="PIRSR" id="PIRSR601211-2"/>
    </source>
</evidence>
<evidence type="ECO:0000259" key="9">
    <source>
        <dbReference type="SMART" id="SM00085"/>
    </source>
</evidence>
<evidence type="ECO:0000313" key="11">
    <source>
        <dbReference type="Proteomes" id="UP000838412"/>
    </source>
</evidence>
<feature type="disulfide bond" evidence="7">
    <location>
        <begin position="95"/>
        <end position="130"/>
    </location>
</feature>
<proteinExistence type="inferred from homology"/>
<dbReference type="Pfam" id="PF00068">
    <property type="entry name" value="Phospholip_A2_1"/>
    <property type="match status" value="1"/>
</dbReference>
<sequence>MFGLNRTASMIYIAVTLSFIAVFVANVAGDEGDNKTNRNAYHLGRLIYCATRRNPLDYNGYGCWCGFGGGGEPMDGVDKCCKAHDECYTRVEKDCGSWFPYTASYSFRCKRRKIKCISTSSWWFSSNKKCKMALCTCDKTLADCYARHPYNKNNYGKCDSK</sequence>
<dbReference type="EMBL" id="OV696694">
    <property type="protein sequence ID" value="CAH1273044.1"/>
    <property type="molecule type" value="Genomic_DNA"/>
</dbReference>
<dbReference type="CDD" id="cd00125">
    <property type="entry name" value="PLA2c"/>
    <property type="match status" value="1"/>
</dbReference>
<reference evidence="10" key="1">
    <citation type="submission" date="2022-01" db="EMBL/GenBank/DDBJ databases">
        <authorList>
            <person name="Braso-Vives M."/>
        </authorList>
    </citation>
    <scope>NUCLEOTIDE SEQUENCE</scope>
</reference>
<dbReference type="GO" id="GO:0005543">
    <property type="term" value="F:phospholipid binding"/>
    <property type="evidence" value="ECO:0007669"/>
    <property type="project" value="TreeGrafter"/>
</dbReference>
<keyword evidence="8" id="KW-0378">Hydrolase</keyword>
<comment type="subcellular location">
    <subcellularLocation>
        <location evidence="1 8">Secreted</location>
    </subcellularLocation>
</comment>
<dbReference type="EC" id="3.1.1.4" evidence="8"/>
<evidence type="ECO:0000256" key="1">
    <source>
        <dbReference type="ARBA" id="ARBA00004613"/>
    </source>
</evidence>
<evidence type="ECO:0000256" key="8">
    <source>
        <dbReference type="RuleBase" id="RU361236"/>
    </source>
</evidence>
<dbReference type="PANTHER" id="PTHR11716:SF106">
    <property type="entry name" value="PHOSPHOLIPASE A2 A2-ACTITOXIN-UCS2A-LIKE"/>
    <property type="match status" value="1"/>
</dbReference>
<comment type="cofactor">
    <cofactor evidence="6">
        <name>Ca(2+)</name>
        <dbReference type="ChEBI" id="CHEBI:29108"/>
    </cofactor>
    <text evidence="6">Binds 1 Ca(2+) ion per subunit.</text>
</comment>
<feature type="chain" id="PRO_5035489513" description="Phospholipase A2" evidence="8">
    <location>
        <begin position="30"/>
        <end position="161"/>
    </location>
</feature>
<keyword evidence="11" id="KW-1185">Reference proteome</keyword>
<protein>
    <recommendedName>
        <fullName evidence="8">Phospholipase A2</fullName>
        <ecNumber evidence="8">3.1.1.4</ecNumber>
    </recommendedName>
</protein>
<comment type="catalytic activity">
    <reaction evidence="8">
        <text>a 1,2-diacyl-sn-glycero-3-phosphocholine + H2O = a 1-acyl-sn-glycero-3-phosphocholine + a fatty acid + H(+)</text>
        <dbReference type="Rhea" id="RHEA:15801"/>
        <dbReference type="ChEBI" id="CHEBI:15377"/>
        <dbReference type="ChEBI" id="CHEBI:15378"/>
        <dbReference type="ChEBI" id="CHEBI:28868"/>
        <dbReference type="ChEBI" id="CHEBI:57643"/>
        <dbReference type="ChEBI" id="CHEBI:58168"/>
        <dbReference type="EC" id="3.1.1.4"/>
    </reaction>
</comment>
<dbReference type="GO" id="GO:0005576">
    <property type="term" value="C:extracellular region"/>
    <property type="evidence" value="ECO:0007669"/>
    <property type="project" value="UniProtKB-SubCell"/>
</dbReference>
<evidence type="ECO:0000256" key="5">
    <source>
        <dbReference type="PIRSR" id="PIRSR601211-1"/>
    </source>
</evidence>
<feature type="disulfide bond" evidence="7">
    <location>
        <begin position="87"/>
        <end position="137"/>
    </location>
</feature>
<dbReference type="SUPFAM" id="SSF48619">
    <property type="entry name" value="Phospholipase A2, PLA2"/>
    <property type="match status" value="1"/>
</dbReference>
<dbReference type="GO" id="GO:0050482">
    <property type="term" value="P:arachidonate secretion"/>
    <property type="evidence" value="ECO:0007669"/>
    <property type="project" value="InterPro"/>
</dbReference>
<dbReference type="AlphaFoldDB" id="A0A8K0AFN7"/>
<keyword evidence="6" id="KW-0479">Metal-binding</keyword>
<feature type="active site" evidence="5">
    <location>
        <position position="84"/>
    </location>
</feature>
<dbReference type="GO" id="GO:0047498">
    <property type="term" value="F:calcium-dependent phospholipase A2 activity"/>
    <property type="evidence" value="ECO:0007669"/>
    <property type="project" value="TreeGrafter"/>
</dbReference>
<organism evidence="10 11">
    <name type="scientific">Branchiostoma lanceolatum</name>
    <name type="common">Common lancelet</name>
    <name type="synonym">Amphioxus lanceolatum</name>
    <dbReference type="NCBI Taxonomy" id="7740"/>
    <lineage>
        <taxon>Eukaryota</taxon>
        <taxon>Metazoa</taxon>
        <taxon>Chordata</taxon>
        <taxon>Cephalochordata</taxon>
        <taxon>Leptocardii</taxon>
        <taxon>Amphioxiformes</taxon>
        <taxon>Branchiostomatidae</taxon>
        <taxon>Branchiostoma</taxon>
    </lineage>
</organism>
<gene>
    <name evidence="10" type="primary">PLA2G1B</name>
    <name evidence="10" type="ORF">BLAG_LOCUS24507</name>
</gene>
<feature type="binding site" evidence="6">
    <location>
        <position position="66"/>
    </location>
    <ligand>
        <name>Ca(2+)</name>
        <dbReference type="ChEBI" id="CHEBI:29108"/>
    </ligand>
</feature>
<dbReference type="InterPro" id="IPR033113">
    <property type="entry name" value="PLA2_histidine"/>
</dbReference>
<comment type="similarity">
    <text evidence="2">Belongs to the phospholipase A2 family. Group I subfamily. D49 sub-subfamily.</text>
</comment>
<dbReference type="PANTHER" id="PTHR11716">
    <property type="entry name" value="PHOSPHOLIPASE A2 FAMILY MEMBER"/>
    <property type="match status" value="1"/>
</dbReference>
<feature type="binding site" evidence="6">
    <location>
        <position position="68"/>
    </location>
    <ligand>
        <name>Ca(2+)</name>
        <dbReference type="ChEBI" id="CHEBI:29108"/>
    </ligand>
</feature>
<dbReference type="FunFam" id="1.20.90.10:FF:000007">
    <property type="entry name" value="Acidic phospholipase A2"/>
    <property type="match status" value="1"/>
</dbReference>
<keyword evidence="4 7" id="KW-1015">Disulfide bond</keyword>